<keyword evidence="2" id="KW-1185">Reference proteome</keyword>
<proteinExistence type="predicted"/>
<name>A0ABS9ZDH4_9PSED</name>
<evidence type="ECO:0008006" key="3">
    <source>
        <dbReference type="Google" id="ProtNLM"/>
    </source>
</evidence>
<dbReference type="EMBL" id="LOHG01000002">
    <property type="protein sequence ID" value="MCI8208664.1"/>
    <property type="molecule type" value="Genomic_DNA"/>
</dbReference>
<sequence length="218" mass="25597">MIWKTLESKLSAPRMSRYLQGHRGVESRAAEAYLHNMRIAESLVSVFHVLEVSLRNGIQKEMAIHYGRDDWYGAWADCGDVALERLYHKVREAEVNLTQRYLAKTPDNVVSELSFGFWTAMFNRASINKLSKPLMKVFYYCPKAAKRPELIRARLNHGRSLRNRCFHHEPLLWQPLLQLHHDVSEVVQWIDPALSNWLKTHDRFPDTLSNWRQWATSL</sequence>
<comment type="caution">
    <text evidence="1">The sequence shown here is derived from an EMBL/GenBank/DDBJ whole genome shotgun (WGS) entry which is preliminary data.</text>
</comment>
<protein>
    <recommendedName>
        <fullName evidence="3">Abi-like protein</fullName>
    </recommendedName>
</protein>
<accession>A0ABS9ZDH4</accession>
<evidence type="ECO:0000313" key="1">
    <source>
        <dbReference type="EMBL" id="MCI8208664.1"/>
    </source>
</evidence>
<evidence type="ECO:0000313" key="2">
    <source>
        <dbReference type="Proteomes" id="UP001320513"/>
    </source>
</evidence>
<organism evidence="1 2">
    <name type="scientific">Pseudomonas maioricensis</name>
    <dbReference type="NCBI Taxonomy" id="1766623"/>
    <lineage>
        <taxon>Bacteria</taxon>
        <taxon>Pseudomonadati</taxon>
        <taxon>Pseudomonadota</taxon>
        <taxon>Gammaproteobacteria</taxon>
        <taxon>Pseudomonadales</taxon>
        <taxon>Pseudomonadaceae</taxon>
        <taxon>Pseudomonas</taxon>
    </lineage>
</organism>
<dbReference type="Proteomes" id="UP001320513">
    <property type="component" value="Unassembled WGS sequence"/>
</dbReference>
<reference evidence="1 2" key="1">
    <citation type="submission" date="2015-12" db="EMBL/GenBank/DDBJ databases">
        <title>Phylogenomics in the description of a new species in the Pseudomonas syringae group.</title>
        <authorList>
            <person name="Busquets A."/>
            <person name="Gomila M."/>
            <person name="Beiki F."/>
            <person name="Rahimian H."/>
            <person name="Mulet M."/>
            <person name="Sanchez D."/>
            <person name="Garcia-Valdes E."/>
            <person name="Lalucat J."/>
        </authorList>
    </citation>
    <scope>NUCLEOTIDE SEQUENCE [LARGE SCALE GENOMIC DNA]</scope>
    <source>
        <strain evidence="1 2">S25</strain>
    </source>
</reference>
<gene>
    <name evidence="1" type="ORF">AUC61_03875</name>
</gene>